<feature type="compositionally biased region" description="Low complexity" evidence="3">
    <location>
        <begin position="168"/>
        <end position="197"/>
    </location>
</feature>
<name>A0A017HT16_9RHOB</name>
<dbReference type="STRING" id="442562.Rumeso_01015"/>
<keyword evidence="1" id="KW-0378">Hydrolase</keyword>
<dbReference type="GO" id="GO:0033567">
    <property type="term" value="P:DNA replication, Okazaki fragment processing"/>
    <property type="evidence" value="ECO:0007669"/>
    <property type="project" value="InterPro"/>
</dbReference>
<dbReference type="PANTHER" id="PTHR42646">
    <property type="entry name" value="FLAP ENDONUCLEASE XNI"/>
    <property type="match status" value="1"/>
</dbReference>
<dbReference type="PATRIC" id="fig|442562.3.peg.1007"/>
<dbReference type="HOGENOM" id="CLU_1081348_0_0_5"/>
<accession>A0A017HT16</accession>
<keyword evidence="1" id="KW-0540">Nuclease</keyword>
<reference evidence="5 6" key="1">
    <citation type="submission" date="2013-02" db="EMBL/GenBank/DDBJ databases">
        <authorList>
            <person name="Fiebig A."/>
            <person name="Goeker M."/>
            <person name="Klenk H.-P.P."/>
        </authorList>
    </citation>
    <scope>NUCLEOTIDE SEQUENCE [LARGE SCALE GENOMIC DNA]</scope>
    <source>
        <strain evidence="5 6">DSM 19309</strain>
    </source>
</reference>
<dbReference type="InterPro" id="IPR038969">
    <property type="entry name" value="FEN"/>
</dbReference>
<dbReference type="GO" id="GO:0008409">
    <property type="term" value="F:5'-3' exonuclease activity"/>
    <property type="evidence" value="ECO:0007669"/>
    <property type="project" value="InterPro"/>
</dbReference>
<dbReference type="Gene3D" id="1.10.150.20">
    <property type="entry name" value="5' to 3' exonuclease, C-terminal subdomain"/>
    <property type="match status" value="1"/>
</dbReference>
<dbReference type="Proteomes" id="UP000019666">
    <property type="component" value="Unassembled WGS sequence"/>
</dbReference>
<feature type="compositionally biased region" description="Low complexity" evidence="3">
    <location>
        <begin position="204"/>
        <end position="213"/>
    </location>
</feature>
<dbReference type="InterPro" id="IPR036279">
    <property type="entry name" value="5-3_exonuclease_C_sf"/>
</dbReference>
<evidence type="ECO:0000313" key="5">
    <source>
        <dbReference type="EMBL" id="EYD77308.1"/>
    </source>
</evidence>
<dbReference type="GO" id="GO:0003887">
    <property type="term" value="F:DNA-directed DNA polymerase activity"/>
    <property type="evidence" value="ECO:0007669"/>
    <property type="project" value="UniProtKB-EC"/>
</dbReference>
<dbReference type="EC" id="2.7.7.7" evidence="5"/>
<feature type="region of interest" description="Disordered" evidence="3">
    <location>
        <begin position="168"/>
        <end position="257"/>
    </location>
</feature>
<evidence type="ECO:0000256" key="2">
    <source>
        <dbReference type="ARBA" id="ARBA00023125"/>
    </source>
</evidence>
<evidence type="ECO:0000313" key="6">
    <source>
        <dbReference type="Proteomes" id="UP000019666"/>
    </source>
</evidence>
<dbReference type="SMART" id="SM00475">
    <property type="entry name" value="53EXOc"/>
    <property type="match status" value="1"/>
</dbReference>
<dbReference type="AlphaFoldDB" id="A0A017HT16"/>
<proteinExistence type="predicted"/>
<dbReference type="SUPFAM" id="SSF47807">
    <property type="entry name" value="5' to 3' exonuclease, C-terminal subdomain"/>
    <property type="match status" value="1"/>
</dbReference>
<dbReference type="CDD" id="cd09898">
    <property type="entry name" value="H3TH_53EXO"/>
    <property type="match status" value="1"/>
</dbReference>
<dbReference type="PANTHER" id="PTHR42646:SF2">
    <property type="entry name" value="5'-3' EXONUCLEASE FAMILY PROTEIN"/>
    <property type="match status" value="1"/>
</dbReference>
<dbReference type="EMBL" id="AOSK01000030">
    <property type="protein sequence ID" value="EYD77308.1"/>
    <property type="molecule type" value="Genomic_DNA"/>
</dbReference>
<feature type="domain" description="5'-3' exonuclease" evidence="4">
    <location>
        <begin position="1"/>
        <end position="112"/>
    </location>
</feature>
<keyword evidence="5" id="KW-0808">Transferase</keyword>
<sequence>MLDPMKNKRIDREGVLEKFGVYPERVVDVQALMGDAVDNVPGAPGIGAKTAAQLIQEYGDLDTLLARAPEIKQQKRRETLIEHADQIRLSRTLVQLSCDMPLDFDLDSLEARDPNPDELLGFLARMEFRTLSKKLAQRLGREAPIITEDAGQMRQDLPPVEEQALPPSTALATRPSAPATSSTPGSPASARPGTSPWTPRPPRSTRWWRNWPASPSPPPPTSPATSPWVTSPRPPPTSSAATPSRRTSCPCRRCWTR</sequence>
<evidence type="ECO:0000256" key="3">
    <source>
        <dbReference type="SAM" id="MobiDB-lite"/>
    </source>
</evidence>
<keyword evidence="2" id="KW-0238">DNA-binding</keyword>
<keyword evidence="5" id="KW-0548">Nucleotidyltransferase</keyword>
<organism evidence="5 6">
    <name type="scientific">Rubellimicrobium mesophilum DSM 19309</name>
    <dbReference type="NCBI Taxonomy" id="442562"/>
    <lineage>
        <taxon>Bacteria</taxon>
        <taxon>Pseudomonadati</taxon>
        <taxon>Pseudomonadota</taxon>
        <taxon>Alphaproteobacteria</taxon>
        <taxon>Rhodobacterales</taxon>
        <taxon>Roseobacteraceae</taxon>
        <taxon>Rubellimicrobium</taxon>
    </lineage>
</organism>
<evidence type="ECO:0000259" key="4">
    <source>
        <dbReference type="SMART" id="SM00475"/>
    </source>
</evidence>
<protein>
    <submittedName>
        <fullName evidence="5">DNA polymerase I</fullName>
        <ecNumber evidence="5">2.7.7.7</ecNumber>
    </submittedName>
</protein>
<comment type="caution">
    <text evidence="5">The sequence shown here is derived from an EMBL/GenBank/DDBJ whole genome shotgun (WGS) entry which is preliminary data.</text>
</comment>
<dbReference type="GO" id="GO:0003677">
    <property type="term" value="F:DNA binding"/>
    <property type="evidence" value="ECO:0007669"/>
    <property type="project" value="UniProtKB-KW"/>
</dbReference>
<evidence type="ECO:0000256" key="1">
    <source>
        <dbReference type="ARBA" id="ARBA00022722"/>
    </source>
</evidence>
<keyword evidence="6" id="KW-1185">Reference proteome</keyword>
<dbReference type="InterPro" id="IPR020045">
    <property type="entry name" value="DNA_polI_H3TH"/>
</dbReference>
<dbReference type="SMART" id="SM00279">
    <property type="entry name" value="HhH2"/>
    <property type="match status" value="1"/>
</dbReference>
<dbReference type="InterPro" id="IPR002421">
    <property type="entry name" value="5-3_exonuclease"/>
</dbReference>
<gene>
    <name evidence="5" type="ORF">Rumeso_01015</name>
</gene>
<dbReference type="FunFam" id="1.10.150.20:FF:000003">
    <property type="entry name" value="DNA polymerase I"/>
    <property type="match status" value="1"/>
</dbReference>
<dbReference type="Pfam" id="PF01367">
    <property type="entry name" value="5_3_exonuc"/>
    <property type="match status" value="1"/>
</dbReference>
<dbReference type="InterPro" id="IPR008918">
    <property type="entry name" value="HhH2"/>
</dbReference>
<feature type="compositionally biased region" description="Low complexity" evidence="3">
    <location>
        <begin position="238"/>
        <end position="250"/>
    </location>
</feature>
<dbReference type="GO" id="GO:0017108">
    <property type="term" value="F:5'-flap endonuclease activity"/>
    <property type="evidence" value="ECO:0007669"/>
    <property type="project" value="InterPro"/>
</dbReference>